<keyword evidence="1" id="KW-1133">Transmembrane helix</keyword>
<keyword evidence="1" id="KW-0812">Transmembrane</keyword>
<dbReference type="InterPro" id="IPR029044">
    <property type="entry name" value="Nucleotide-diphossugar_trans"/>
</dbReference>
<name>E8R8B7_DESM0</name>
<dbReference type="OrthoDB" id="23988at2157"/>
<feature type="domain" description="Glycosyltransferase 2-like" evidence="2">
    <location>
        <begin position="7"/>
        <end position="148"/>
    </location>
</feature>
<gene>
    <name evidence="3" type="ordered locus">Desmu_0425</name>
</gene>
<dbReference type="AlphaFoldDB" id="E8R8B7"/>
<proteinExistence type="predicted"/>
<accession>E8R8B7</accession>
<dbReference type="Pfam" id="PF00535">
    <property type="entry name" value="Glycos_transf_2"/>
    <property type="match status" value="1"/>
</dbReference>
<dbReference type="HOGENOM" id="CLU_846227_0_0_2"/>
<dbReference type="GeneID" id="10153118"/>
<evidence type="ECO:0000259" key="2">
    <source>
        <dbReference type="Pfam" id="PF00535"/>
    </source>
</evidence>
<dbReference type="STRING" id="765177.Desmu_0425"/>
<reference evidence="4" key="1">
    <citation type="submission" date="2010-11" db="EMBL/GenBank/DDBJ databases">
        <title>The complete genome of Desulfurococcus mucosus DSM 2162.</title>
        <authorList>
            <consortium name="US DOE Joint Genome Institute (JGI-PGF)"/>
            <person name="Lucas S."/>
            <person name="Copeland A."/>
            <person name="Lapidus A."/>
            <person name="Bruce D."/>
            <person name="Goodwin L."/>
            <person name="Pitluck S."/>
            <person name="Kyrpides N."/>
            <person name="Mavromatis K."/>
            <person name="Pagani I."/>
            <person name="Ivanova N."/>
            <person name="Ovchinnikova G."/>
            <person name="Chertkov O."/>
            <person name="Held B."/>
            <person name="Brettin T."/>
            <person name="Detter J.C."/>
            <person name="Tapia R."/>
            <person name="Han C."/>
            <person name="Land M."/>
            <person name="Hauser L."/>
            <person name="Markowitz V."/>
            <person name="Cheng J.-F."/>
            <person name="Hugenholtz P."/>
            <person name="Woyke T."/>
            <person name="Wu D."/>
            <person name="Wirth R."/>
            <person name="Bilek Y."/>
            <person name="Hader T."/>
            <person name="Klenk H.-P."/>
            <person name="Eisen J.A."/>
        </authorList>
    </citation>
    <scope>NUCLEOTIDE SEQUENCE [LARGE SCALE GENOMIC DNA]</scope>
    <source>
        <strain evidence="4">ATCC 35584 / DSM 2162 / JCM 9187 / O7/1</strain>
    </source>
</reference>
<dbReference type="Gene3D" id="3.90.550.10">
    <property type="entry name" value="Spore Coat Polysaccharide Biosynthesis Protein SpsA, Chain A"/>
    <property type="match status" value="1"/>
</dbReference>
<dbReference type="EMBL" id="CP002363">
    <property type="protein sequence ID" value="ADV64743.1"/>
    <property type="molecule type" value="Genomic_DNA"/>
</dbReference>
<dbReference type="InterPro" id="IPR001173">
    <property type="entry name" value="Glyco_trans_2-like"/>
</dbReference>
<keyword evidence="1" id="KW-0472">Membrane</keyword>
<dbReference type="RefSeq" id="WP_013561965.1">
    <property type="nucleotide sequence ID" value="NC_014961.1"/>
</dbReference>
<keyword evidence="3" id="KW-0808">Transferase</keyword>
<evidence type="ECO:0000313" key="3">
    <source>
        <dbReference type="EMBL" id="ADV64743.1"/>
    </source>
</evidence>
<sequence>MKSILVSIVIPVKNERGNVEQLIMSIYGQTYRPIEVVVVDGGSTDGTLEALQELKAKLKGAGFAIKVLKEEDFGSLRSPANARNIGVLNSSGEVIVFFDADFDLSGDPEAIEKIVAGLGEGEHVAITYAPNGHTWVERHLALDDIVYYFRGGRPLHVVCCFRRSVFSRALFDASLGFGEDLEFLARAKTMWRVVGTGVRRCYPHTLGQLMKQQLWYGRTALRYFRKVGAMRWPIDVARSNAVLGIVALDVIVSAASMNVLLTLAVTALLLAFVAHRWLRRDVVVLGGKPRLILERLAWTLLRETYGRLWFDIGLLLGLARSSHRDLGR</sequence>
<dbReference type="SUPFAM" id="SSF53448">
    <property type="entry name" value="Nucleotide-diphospho-sugar transferases"/>
    <property type="match status" value="1"/>
</dbReference>
<evidence type="ECO:0000313" key="4">
    <source>
        <dbReference type="Proteomes" id="UP000001068"/>
    </source>
</evidence>
<dbReference type="GO" id="GO:0016758">
    <property type="term" value="F:hexosyltransferase activity"/>
    <property type="evidence" value="ECO:0007669"/>
    <property type="project" value="UniProtKB-ARBA"/>
</dbReference>
<dbReference type="PANTHER" id="PTHR22916:SF3">
    <property type="entry name" value="UDP-GLCNAC:BETAGAL BETA-1,3-N-ACETYLGLUCOSAMINYLTRANSFERASE-LIKE PROTEIN 1"/>
    <property type="match status" value="1"/>
</dbReference>
<dbReference type="PANTHER" id="PTHR22916">
    <property type="entry name" value="GLYCOSYLTRANSFERASE"/>
    <property type="match status" value="1"/>
</dbReference>
<evidence type="ECO:0000256" key="1">
    <source>
        <dbReference type="SAM" id="Phobius"/>
    </source>
</evidence>
<dbReference type="KEGG" id="dmu:Desmu_0425"/>
<keyword evidence="4" id="KW-1185">Reference proteome</keyword>
<protein>
    <submittedName>
        <fullName evidence="3">Glycosyl transferase family 2</fullName>
    </submittedName>
</protein>
<organism evidence="3 4">
    <name type="scientific">Desulfurococcus mucosus (strain ATCC 35584 / DSM 2162 / JCM 9187 / O7/1)</name>
    <dbReference type="NCBI Taxonomy" id="765177"/>
    <lineage>
        <taxon>Archaea</taxon>
        <taxon>Thermoproteota</taxon>
        <taxon>Thermoprotei</taxon>
        <taxon>Desulfurococcales</taxon>
        <taxon>Desulfurococcaceae</taxon>
        <taxon>Desulfurococcus</taxon>
    </lineage>
</organism>
<reference evidence="3 4" key="2">
    <citation type="journal article" date="2011" name="Stand. Genomic Sci.">
        <title>Complete genome sequence of Desulfurococcus mucosus type strain (O7/1).</title>
        <authorList>
            <person name="Wirth R."/>
            <person name="Chertkov O."/>
            <person name="Held B."/>
            <person name="Lapidus A."/>
            <person name="Nolan M."/>
            <person name="Lucas S."/>
            <person name="Hammon N."/>
            <person name="Deshpande S."/>
            <person name="Cheng J.F."/>
            <person name="Tapia R."/>
            <person name="Han C."/>
            <person name="Goodwin L."/>
            <person name="Pitluck S."/>
            <person name="Liolios K."/>
            <person name="Ioanna P."/>
            <person name="Ivanova N."/>
            <person name="Mavromatis K."/>
            <person name="Mikhailova N."/>
            <person name="Pati A."/>
            <person name="Chen A."/>
            <person name="Palaniappan K."/>
            <person name="Land M."/>
            <person name="Hauser L."/>
            <person name="Chang Y.J."/>
            <person name="Jeffries C.D."/>
            <person name="Bilek Y."/>
            <person name="Hader T."/>
            <person name="Rohde M."/>
            <person name="Spring S."/>
            <person name="Sikorski J."/>
            <person name="Goker M."/>
            <person name="Woyke T."/>
            <person name="Bristow J."/>
            <person name="Eisen J.A."/>
            <person name="Markowitz V."/>
            <person name="Hugenholtz P."/>
            <person name="Kyrpides N.C."/>
            <person name="Klenk H.P."/>
        </authorList>
    </citation>
    <scope>NUCLEOTIDE SEQUENCE [LARGE SCALE GENOMIC DNA]</scope>
    <source>
        <strain evidence="4">ATCC 35584 / DSM 2162 / JCM 9187 / O7/1</strain>
    </source>
</reference>
<feature type="transmembrane region" description="Helical" evidence="1">
    <location>
        <begin position="241"/>
        <end position="274"/>
    </location>
</feature>
<dbReference type="Proteomes" id="UP000001068">
    <property type="component" value="Chromosome"/>
</dbReference>
<dbReference type="eggNOG" id="arCOG01385">
    <property type="taxonomic scope" value="Archaea"/>
</dbReference>